<dbReference type="PROSITE" id="PS51465">
    <property type="entry name" value="KAZAL_2"/>
    <property type="match status" value="1"/>
</dbReference>
<dbReference type="GO" id="GO:0030198">
    <property type="term" value="P:extracellular matrix organization"/>
    <property type="evidence" value="ECO:0007669"/>
    <property type="project" value="TreeGrafter"/>
</dbReference>
<evidence type="ECO:0000313" key="2">
    <source>
        <dbReference type="EMBL" id="KAK2145510.1"/>
    </source>
</evidence>
<dbReference type="GO" id="GO:0008191">
    <property type="term" value="F:metalloendopeptidase inhibitor activity"/>
    <property type="evidence" value="ECO:0007669"/>
    <property type="project" value="InterPro"/>
</dbReference>
<dbReference type="Pfam" id="PF23298">
    <property type="entry name" value="FZ_RECK"/>
    <property type="match status" value="1"/>
</dbReference>
<accession>A0AAD9MU46</accession>
<dbReference type="CDD" id="cd00104">
    <property type="entry name" value="KAZAL_FS"/>
    <property type="match status" value="1"/>
</dbReference>
<dbReference type="InterPro" id="IPR056979">
    <property type="entry name" value="FZ_RECK"/>
</dbReference>
<dbReference type="InterPro" id="IPR039016">
    <property type="entry name" value="RECK"/>
</dbReference>
<dbReference type="Proteomes" id="UP001208570">
    <property type="component" value="Unassembled WGS sequence"/>
</dbReference>
<feature type="domain" description="Kazal-like" evidence="1">
    <location>
        <begin position="305"/>
        <end position="361"/>
    </location>
</feature>
<dbReference type="InterPro" id="IPR056978">
    <property type="entry name" value="CC4_RECK"/>
</dbReference>
<name>A0AAD9MU46_9ANNE</name>
<reference evidence="2" key="1">
    <citation type="journal article" date="2023" name="Mol. Biol. Evol.">
        <title>Third-Generation Sequencing Reveals the Adaptive Role of the Epigenome in Three Deep-Sea Polychaetes.</title>
        <authorList>
            <person name="Perez M."/>
            <person name="Aroh O."/>
            <person name="Sun Y."/>
            <person name="Lan Y."/>
            <person name="Juniper S.K."/>
            <person name="Young C.R."/>
            <person name="Angers B."/>
            <person name="Qian P.Y."/>
        </authorList>
    </citation>
    <scope>NUCLEOTIDE SEQUENCE</scope>
    <source>
        <strain evidence="2">P08H-3</strain>
    </source>
</reference>
<proteinExistence type="predicted"/>
<protein>
    <recommendedName>
        <fullName evidence="1">Kazal-like domain-containing protein</fullName>
    </recommendedName>
</protein>
<dbReference type="EMBL" id="JAODUP010000677">
    <property type="protein sequence ID" value="KAK2145510.1"/>
    <property type="molecule type" value="Genomic_DNA"/>
</dbReference>
<dbReference type="PANTHER" id="PTHR13487:SF3">
    <property type="entry name" value="REVERSION-INDUCING CYSTEINE-RICH PROTEIN WITH KAZAL MOTIFS"/>
    <property type="match status" value="1"/>
</dbReference>
<dbReference type="Gene3D" id="3.30.60.30">
    <property type="match status" value="1"/>
</dbReference>
<dbReference type="SUPFAM" id="SSF100895">
    <property type="entry name" value="Kazal-type serine protease inhibitors"/>
    <property type="match status" value="1"/>
</dbReference>
<dbReference type="InterPro" id="IPR036058">
    <property type="entry name" value="Kazal_dom_sf"/>
</dbReference>
<keyword evidence="3" id="KW-1185">Reference proteome</keyword>
<evidence type="ECO:0000259" key="1">
    <source>
        <dbReference type="PROSITE" id="PS51465"/>
    </source>
</evidence>
<sequence length="629" mass="70175">MHKSGSLLAACRAACKSLFWASTPSASDLDNVQEFCPQSIVSCVRNYTQTMFISPEEAVPCCQYTQSESCRKICQQAMLSDLRDEEKYDLVTSECEEAALGTDMWNCLLLLSAKSKKVQYDHGGRIDLIVDQPCQMGCSDMTYCTNFNLRPMELFQSCNPEADKGAARAVQLWSSGTITLPYYTDQFIPIKDIRTCRPEVWKAIACTLYIKPCERRAPASQICRRDCIRILTDCMDLARLQPGMSPTLFCNLLSPDDDSKPCMSLDYYLVESPYSNTFSEITTPCNPNPCPDDEICVLRHRKCKHPGDPDCKQYQCKKGLPCNCPSNYNPVCASNGQTFPNECLAKCSGYDADYEMGSCQQMAPCSGHTCGRDELCIPRRDVCLSSKLSTCRQYECVHRSGECNRHFHEPACDTSDEEFSNVCTLVQRGRVFAHWGHCMSECAAWADRVYVDYFGKCQAVGQLLNLKSGEPSCPDVQCPALPSVGEIRVLVSPSQSMEAARVSQNNQITIRDVIEVLRQHISVLECDAFGYQSIERDLVLVIAPVTRYPTALQIQACMSEAEKIGSLITSRSPLIMMHLATSSFISAGTRTSHVIISSGATRRRTPESHSIFLFVCFLVISLSETALYR</sequence>
<dbReference type="Pfam" id="PF07648">
    <property type="entry name" value="Kazal_2"/>
    <property type="match status" value="1"/>
</dbReference>
<dbReference type="GO" id="GO:0005886">
    <property type="term" value="C:plasma membrane"/>
    <property type="evidence" value="ECO:0007669"/>
    <property type="project" value="TreeGrafter"/>
</dbReference>
<dbReference type="InterPro" id="IPR002350">
    <property type="entry name" value="Kazal_dom"/>
</dbReference>
<organism evidence="2 3">
    <name type="scientific">Paralvinella palmiformis</name>
    <dbReference type="NCBI Taxonomy" id="53620"/>
    <lineage>
        <taxon>Eukaryota</taxon>
        <taxon>Metazoa</taxon>
        <taxon>Spiralia</taxon>
        <taxon>Lophotrochozoa</taxon>
        <taxon>Annelida</taxon>
        <taxon>Polychaeta</taxon>
        <taxon>Sedentaria</taxon>
        <taxon>Canalipalpata</taxon>
        <taxon>Terebellida</taxon>
        <taxon>Terebelliformia</taxon>
        <taxon>Alvinellidae</taxon>
        <taxon>Paralvinella</taxon>
    </lineage>
</organism>
<evidence type="ECO:0000313" key="3">
    <source>
        <dbReference type="Proteomes" id="UP001208570"/>
    </source>
</evidence>
<comment type="caution">
    <text evidence="2">The sequence shown here is derived from an EMBL/GenBank/DDBJ whole genome shotgun (WGS) entry which is preliminary data.</text>
</comment>
<dbReference type="PANTHER" id="PTHR13487">
    <property type="entry name" value="SERINE PROTEASE INHIBITOR"/>
    <property type="match status" value="1"/>
</dbReference>
<dbReference type="AlphaFoldDB" id="A0AAD9MU46"/>
<gene>
    <name evidence="2" type="ORF">LSH36_677g04042</name>
</gene>
<dbReference type="Pfam" id="PF23332">
    <property type="entry name" value="CC4_RECK"/>
    <property type="match status" value="1"/>
</dbReference>